<keyword evidence="3" id="KW-1185">Reference proteome</keyword>
<proteinExistence type="predicted"/>
<dbReference type="Proteomes" id="UP000724874">
    <property type="component" value="Unassembled WGS sequence"/>
</dbReference>
<dbReference type="EMBL" id="JADNYJ010000322">
    <property type="protein sequence ID" value="KAF8871105.1"/>
    <property type="molecule type" value="Genomic_DNA"/>
</dbReference>
<dbReference type="OrthoDB" id="2690296at2759"/>
<sequence>MYYYVSEDVGSNCGVRDPKGSASKASHHSYSDVVASQPGTSASQSVQVEDTPLAPSRIADKGARAESDNARIVDVQFRVNKDTIHASSLFGSDNEDDGQGPWTTVPRWHPSPPPALHKRAKRMDQKKPAMGAIPRTLDKELASVISEAEKSSTSSCEEGPSRPKGKGADFRNWKGLISDDEDLNLESQKAALKSINQGLRKDKPPHMSQPPSEMHPRASETCSKNMPPGKVRTSKPSRNMLPATVQAVS</sequence>
<name>A0A9P5TES3_GYMJU</name>
<gene>
    <name evidence="2" type="ORF">CPB84DRAFT_1855200</name>
</gene>
<evidence type="ECO:0000313" key="2">
    <source>
        <dbReference type="EMBL" id="KAF8871105.1"/>
    </source>
</evidence>
<evidence type="ECO:0000256" key="1">
    <source>
        <dbReference type="SAM" id="MobiDB-lite"/>
    </source>
</evidence>
<organism evidence="2 3">
    <name type="scientific">Gymnopilus junonius</name>
    <name type="common">Spectacular rustgill mushroom</name>
    <name type="synonym">Gymnopilus spectabilis subsp. junonius</name>
    <dbReference type="NCBI Taxonomy" id="109634"/>
    <lineage>
        <taxon>Eukaryota</taxon>
        <taxon>Fungi</taxon>
        <taxon>Dikarya</taxon>
        <taxon>Basidiomycota</taxon>
        <taxon>Agaricomycotina</taxon>
        <taxon>Agaricomycetes</taxon>
        <taxon>Agaricomycetidae</taxon>
        <taxon>Agaricales</taxon>
        <taxon>Agaricineae</taxon>
        <taxon>Hymenogastraceae</taxon>
        <taxon>Gymnopilus</taxon>
    </lineage>
</organism>
<feature type="compositionally biased region" description="Polar residues" evidence="1">
    <location>
        <begin position="37"/>
        <end position="48"/>
    </location>
</feature>
<accession>A0A9P5TES3</accession>
<comment type="caution">
    <text evidence="2">The sequence shown here is derived from an EMBL/GenBank/DDBJ whole genome shotgun (WGS) entry which is preliminary data.</text>
</comment>
<protein>
    <submittedName>
        <fullName evidence="2">Uncharacterized protein</fullName>
    </submittedName>
</protein>
<feature type="region of interest" description="Disordered" evidence="1">
    <location>
        <begin position="190"/>
        <end position="249"/>
    </location>
</feature>
<feature type="region of interest" description="Disordered" evidence="1">
    <location>
        <begin position="88"/>
        <end position="172"/>
    </location>
</feature>
<feature type="region of interest" description="Disordered" evidence="1">
    <location>
        <begin position="1"/>
        <end position="65"/>
    </location>
</feature>
<dbReference type="AlphaFoldDB" id="A0A9P5TES3"/>
<reference evidence="2" key="1">
    <citation type="submission" date="2020-11" db="EMBL/GenBank/DDBJ databases">
        <authorList>
            <consortium name="DOE Joint Genome Institute"/>
            <person name="Ahrendt S."/>
            <person name="Riley R."/>
            <person name="Andreopoulos W."/>
            <person name="LaButti K."/>
            <person name="Pangilinan J."/>
            <person name="Ruiz-duenas F.J."/>
            <person name="Barrasa J.M."/>
            <person name="Sanchez-Garcia M."/>
            <person name="Camarero S."/>
            <person name="Miyauchi S."/>
            <person name="Serrano A."/>
            <person name="Linde D."/>
            <person name="Babiker R."/>
            <person name="Drula E."/>
            <person name="Ayuso-Fernandez I."/>
            <person name="Pacheco R."/>
            <person name="Padilla G."/>
            <person name="Ferreira P."/>
            <person name="Barriuso J."/>
            <person name="Kellner H."/>
            <person name="Castanera R."/>
            <person name="Alfaro M."/>
            <person name="Ramirez L."/>
            <person name="Pisabarro A.G."/>
            <person name="Kuo A."/>
            <person name="Tritt A."/>
            <person name="Lipzen A."/>
            <person name="He G."/>
            <person name="Yan M."/>
            <person name="Ng V."/>
            <person name="Cullen D."/>
            <person name="Martin F."/>
            <person name="Rosso M.-N."/>
            <person name="Henrissat B."/>
            <person name="Hibbett D."/>
            <person name="Martinez A.T."/>
            <person name="Grigoriev I.V."/>
        </authorList>
    </citation>
    <scope>NUCLEOTIDE SEQUENCE</scope>
    <source>
        <strain evidence="2">AH 44721</strain>
    </source>
</reference>
<evidence type="ECO:0000313" key="3">
    <source>
        <dbReference type="Proteomes" id="UP000724874"/>
    </source>
</evidence>